<evidence type="ECO:0000256" key="13">
    <source>
        <dbReference type="SAM" id="SignalP"/>
    </source>
</evidence>
<evidence type="ECO:0000256" key="3">
    <source>
        <dbReference type="ARBA" id="ARBA00022475"/>
    </source>
</evidence>
<proteinExistence type="predicted"/>
<protein>
    <recommendedName>
        <fullName evidence="14">LRRNT domain-containing protein</fullName>
    </recommendedName>
</protein>
<keyword evidence="8" id="KW-1133">Transmembrane helix</keyword>
<dbReference type="GO" id="GO:0034220">
    <property type="term" value="P:monoatomic ion transmembrane transport"/>
    <property type="evidence" value="ECO:0007669"/>
    <property type="project" value="UniProtKB-KW"/>
</dbReference>
<dbReference type="InterPro" id="IPR001611">
    <property type="entry name" value="Leu-rich_rpt"/>
</dbReference>
<dbReference type="InterPro" id="IPR032675">
    <property type="entry name" value="LRR_dom_sf"/>
</dbReference>
<dbReference type="SUPFAM" id="SSF52058">
    <property type="entry name" value="L domain-like"/>
    <property type="match status" value="1"/>
</dbReference>
<dbReference type="PANTHER" id="PTHR46473">
    <property type="entry name" value="GH08155P"/>
    <property type="match status" value="1"/>
</dbReference>
<dbReference type="Pfam" id="PF13855">
    <property type="entry name" value="LRR_8"/>
    <property type="match status" value="1"/>
</dbReference>
<evidence type="ECO:0000256" key="1">
    <source>
        <dbReference type="ARBA" id="ARBA00004162"/>
    </source>
</evidence>
<keyword evidence="7" id="KW-0677">Repeat</keyword>
<dbReference type="Proteomes" id="UP001519460">
    <property type="component" value="Unassembled WGS sequence"/>
</dbReference>
<evidence type="ECO:0000256" key="7">
    <source>
        <dbReference type="ARBA" id="ARBA00022737"/>
    </source>
</evidence>
<keyword evidence="4" id="KW-0433">Leucine-rich repeat</keyword>
<dbReference type="SMART" id="SM00013">
    <property type="entry name" value="LRRNT"/>
    <property type="match status" value="1"/>
</dbReference>
<dbReference type="Gene3D" id="3.80.10.10">
    <property type="entry name" value="Ribonuclease Inhibitor"/>
    <property type="match status" value="1"/>
</dbReference>
<dbReference type="EMBL" id="JACVVK020000642">
    <property type="protein sequence ID" value="KAK7461191.1"/>
    <property type="molecule type" value="Genomic_DNA"/>
</dbReference>
<evidence type="ECO:0000256" key="9">
    <source>
        <dbReference type="ARBA" id="ARBA00023065"/>
    </source>
</evidence>
<gene>
    <name evidence="15" type="ORF">BaRGS_00038779</name>
</gene>
<keyword evidence="5" id="KW-0812">Transmembrane</keyword>
<keyword evidence="16" id="KW-1185">Reference proteome</keyword>
<feature type="signal peptide" evidence="13">
    <location>
        <begin position="1"/>
        <end position="26"/>
    </location>
</feature>
<dbReference type="InterPro" id="IPR051432">
    <property type="entry name" value="KCNMA1_auxiliary"/>
</dbReference>
<dbReference type="SMART" id="SM00369">
    <property type="entry name" value="LRR_TYP"/>
    <property type="match status" value="3"/>
</dbReference>
<dbReference type="Pfam" id="PF01462">
    <property type="entry name" value="LRRNT"/>
    <property type="match status" value="1"/>
</dbReference>
<feature type="chain" id="PRO_5044853649" description="LRRNT domain-containing protein" evidence="13">
    <location>
        <begin position="27"/>
        <end position="162"/>
    </location>
</feature>
<keyword evidence="12" id="KW-0407">Ion channel</keyword>
<organism evidence="15 16">
    <name type="scientific">Batillaria attramentaria</name>
    <dbReference type="NCBI Taxonomy" id="370345"/>
    <lineage>
        <taxon>Eukaryota</taxon>
        <taxon>Metazoa</taxon>
        <taxon>Spiralia</taxon>
        <taxon>Lophotrochozoa</taxon>
        <taxon>Mollusca</taxon>
        <taxon>Gastropoda</taxon>
        <taxon>Caenogastropoda</taxon>
        <taxon>Sorbeoconcha</taxon>
        <taxon>Cerithioidea</taxon>
        <taxon>Batillariidae</taxon>
        <taxon>Batillaria</taxon>
    </lineage>
</organism>
<evidence type="ECO:0000256" key="10">
    <source>
        <dbReference type="ARBA" id="ARBA00023136"/>
    </source>
</evidence>
<comment type="subcellular location">
    <subcellularLocation>
        <location evidence="1">Cell membrane</location>
        <topology evidence="1">Single-pass membrane protein</topology>
    </subcellularLocation>
</comment>
<sequence length="162" mass="17858">MLSRFSPWRLALVLCLLVSFTGRTRGDATCPATCTCVEDSVTCSGSNLTVLPADIPDNETVRKLCVSRTQIKSLNATSFNSLTELVSVDLSNNLDLKHIADGSFASLTKLESLTLRRNAINQLTNETFIGLEQLTSLDLSYNCLTEIPDFAFHQLKSLQVWI</sequence>
<dbReference type="PANTHER" id="PTHR46473:SF26">
    <property type="entry name" value="LRRNT DOMAIN-CONTAINING PROTEIN"/>
    <property type="match status" value="1"/>
</dbReference>
<keyword evidence="11" id="KW-1015">Disulfide bond</keyword>
<evidence type="ECO:0000256" key="5">
    <source>
        <dbReference type="ARBA" id="ARBA00022692"/>
    </source>
</evidence>
<dbReference type="PROSITE" id="PS51450">
    <property type="entry name" value="LRR"/>
    <property type="match status" value="1"/>
</dbReference>
<dbReference type="AlphaFoldDB" id="A0ABD0J4W4"/>
<evidence type="ECO:0000259" key="14">
    <source>
        <dbReference type="SMART" id="SM00013"/>
    </source>
</evidence>
<evidence type="ECO:0000256" key="4">
    <source>
        <dbReference type="ARBA" id="ARBA00022614"/>
    </source>
</evidence>
<keyword evidence="6 13" id="KW-0732">Signal</keyword>
<feature type="domain" description="LRRNT" evidence="14">
    <location>
        <begin position="29"/>
        <end position="61"/>
    </location>
</feature>
<dbReference type="GO" id="GO:0005886">
    <property type="term" value="C:plasma membrane"/>
    <property type="evidence" value="ECO:0007669"/>
    <property type="project" value="UniProtKB-SubCell"/>
</dbReference>
<dbReference type="InterPro" id="IPR003591">
    <property type="entry name" value="Leu-rich_rpt_typical-subtyp"/>
</dbReference>
<evidence type="ECO:0000313" key="16">
    <source>
        <dbReference type="Proteomes" id="UP001519460"/>
    </source>
</evidence>
<keyword evidence="10" id="KW-0472">Membrane</keyword>
<accession>A0ABD0J4W4</accession>
<keyword evidence="2" id="KW-0813">Transport</keyword>
<evidence type="ECO:0000256" key="6">
    <source>
        <dbReference type="ARBA" id="ARBA00022729"/>
    </source>
</evidence>
<name>A0ABD0J4W4_9CAEN</name>
<keyword evidence="3" id="KW-1003">Cell membrane</keyword>
<evidence type="ECO:0000313" key="15">
    <source>
        <dbReference type="EMBL" id="KAK7461191.1"/>
    </source>
</evidence>
<reference evidence="15 16" key="1">
    <citation type="journal article" date="2023" name="Sci. Data">
        <title>Genome assembly of the Korean intertidal mud-creeper Batillaria attramentaria.</title>
        <authorList>
            <person name="Patra A.K."/>
            <person name="Ho P.T."/>
            <person name="Jun S."/>
            <person name="Lee S.J."/>
            <person name="Kim Y."/>
            <person name="Won Y.J."/>
        </authorList>
    </citation>
    <scope>NUCLEOTIDE SEQUENCE [LARGE SCALE GENOMIC DNA]</scope>
    <source>
        <strain evidence="15">Wonlab-2016</strain>
    </source>
</reference>
<dbReference type="InterPro" id="IPR000372">
    <property type="entry name" value="LRRNT"/>
</dbReference>
<keyword evidence="9" id="KW-0406">Ion transport</keyword>
<evidence type="ECO:0000256" key="2">
    <source>
        <dbReference type="ARBA" id="ARBA00022448"/>
    </source>
</evidence>
<comment type="caution">
    <text evidence="15">The sequence shown here is derived from an EMBL/GenBank/DDBJ whole genome shotgun (WGS) entry which is preliminary data.</text>
</comment>
<evidence type="ECO:0000256" key="12">
    <source>
        <dbReference type="ARBA" id="ARBA00023303"/>
    </source>
</evidence>
<evidence type="ECO:0000256" key="11">
    <source>
        <dbReference type="ARBA" id="ARBA00023157"/>
    </source>
</evidence>
<evidence type="ECO:0000256" key="8">
    <source>
        <dbReference type="ARBA" id="ARBA00022989"/>
    </source>
</evidence>